<dbReference type="InterPro" id="IPR013657">
    <property type="entry name" value="SCL35B1-4/HUT1"/>
</dbReference>
<evidence type="ECO:0000256" key="7">
    <source>
        <dbReference type="SAM" id="Phobius"/>
    </source>
</evidence>
<dbReference type="EMBL" id="CAUYUJ010016733">
    <property type="protein sequence ID" value="CAK0868318.1"/>
    <property type="molecule type" value="Genomic_DNA"/>
</dbReference>
<dbReference type="SUPFAM" id="SSF103481">
    <property type="entry name" value="Multidrug resistance efflux transporter EmrE"/>
    <property type="match status" value="1"/>
</dbReference>
<feature type="transmembrane region" description="Helical" evidence="7">
    <location>
        <begin position="126"/>
        <end position="152"/>
    </location>
</feature>
<feature type="transmembrane region" description="Helical" evidence="7">
    <location>
        <begin position="333"/>
        <end position="350"/>
    </location>
</feature>
<feature type="transmembrane region" description="Helical" evidence="7">
    <location>
        <begin position="439"/>
        <end position="463"/>
    </location>
</feature>
<feature type="transmembrane region" description="Helical" evidence="7">
    <location>
        <begin position="292"/>
        <end position="312"/>
    </location>
</feature>
<organism evidence="8 9">
    <name type="scientific">Prorocentrum cordatum</name>
    <dbReference type="NCBI Taxonomy" id="2364126"/>
    <lineage>
        <taxon>Eukaryota</taxon>
        <taxon>Sar</taxon>
        <taxon>Alveolata</taxon>
        <taxon>Dinophyceae</taxon>
        <taxon>Prorocentrales</taxon>
        <taxon>Prorocentraceae</taxon>
        <taxon>Prorocentrum</taxon>
    </lineage>
</organism>
<dbReference type="Pfam" id="PF08449">
    <property type="entry name" value="UAA"/>
    <property type="match status" value="1"/>
</dbReference>
<feature type="region of interest" description="Disordered" evidence="6">
    <location>
        <begin position="1"/>
        <end position="34"/>
    </location>
</feature>
<name>A0ABN9V620_9DINO</name>
<evidence type="ECO:0000256" key="5">
    <source>
        <dbReference type="ARBA" id="ARBA00023136"/>
    </source>
</evidence>
<proteinExistence type="predicted"/>
<evidence type="ECO:0000313" key="9">
    <source>
        <dbReference type="Proteomes" id="UP001189429"/>
    </source>
</evidence>
<dbReference type="Proteomes" id="UP001189429">
    <property type="component" value="Unassembled WGS sequence"/>
</dbReference>
<evidence type="ECO:0000256" key="1">
    <source>
        <dbReference type="ARBA" id="ARBA00004141"/>
    </source>
</evidence>
<accession>A0ABN9V620</accession>
<feature type="transmembrane region" description="Helical" evidence="7">
    <location>
        <begin position="405"/>
        <end position="432"/>
    </location>
</feature>
<dbReference type="PANTHER" id="PTHR13146">
    <property type="match status" value="1"/>
</dbReference>
<evidence type="ECO:0000256" key="4">
    <source>
        <dbReference type="ARBA" id="ARBA00022989"/>
    </source>
</evidence>
<evidence type="ECO:0008006" key="10">
    <source>
        <dbReference type="Google" id="ProtNLM"/>
    </source>
</evidence>
<gene>
    <name evidence="8" type="ORF">PCOR1329_LOCUS55011</name>
</gene>
<reference evidence="8" key="1">
    <citation type="submission" date="2023-10" db="EMBL/GenBank/DDBJ databases">
        <authorList>
            <person name="Chen Y."/>
            <person name="Shah S."/>
            <person name="Dougan E. K."/>
            <person name="Thang M."/>
            <person name="Chan C."/>
        </authorList>
    </citation>
    <scope>NUCLEOTIDE SEQUENCE [LARGE SCALE GENOMIC DNA]</scope>
</reference>
<keyword evidence="4 7" id="KW-1133">Transmembrane helix</keyword>
<keyword evidence="3 7" id="KW-0812">Transmembrane</keyword>
<sequence>PKRLERRGSRRSPPRSPPAGAPASEASGRLSRAQAQATHMAQLAGLPTAGAGMLATFMLVMLISGSLNTLLMKFMVMQQVPTGPDGKVAGFDHPFFQSLLMMIGEFLCLIAHYATNKAELTKEKSAPNYVFMVACLLDWTATTLVNMAYVLIAASIVQMTRGAIVIFTCILSVVFLGRRQQRFHIAGVALVFLGITLVSLSAFINPALTTSESTGFTRKLTGIALCVGAQAFQAFMLVYEEKVMSQYTVPPLFVVGMEGTFGILFGVLLLSILNVTEVESTPAAVYQMQHSWPLAMAVVGSIFSIAFFNYSGVTVTQRASAVSRSTIDVSRTVLIWAAELALGWNAFNGLQDTPFPHMVFSYVGFRTVVKGFNFSKDYGLVTDVTMHTRESTFKMVTMLETSWDYLPVSCACAMLGQSAICIFVVSIVAFSLTYFLRHYVGLFLAMVLIGLPGAVGVVCGFFGCANAREFTFCFDRTAGEFRATAGSAQFVRPLSQIRLVHIERELGGGGALGSDSAPCFAVAVMFFDNRRCRLDGGVAATGSGHGPEQLREHAERIRAFLGLPQEGVPMLNISKASKQEEDEEQTRFHLSRWLACQGLAPRLDPPLRTHDWAEQPRGVSAPRAGPQTLSQRYGAGVPGGGPVADGAPVSQLVIGRPQPAQRVRSLEVAVPEGMAGQNMSVRAPDGTVLQCTVPADMRPGEIMTLQY</sequence>
<evidence type="ECO:0000256" key="3">
    <source>
        <dbReference type="ARBA" id="ARBA00022692"/>
    </source>
</evidence>
<feature type="transmembrane region" description="Helical" evidence="7">
    <location>
        <begin position="158"/>
        <end position="176"/>
    </location>
</feature>
<comment type="subcellular location">
    <subcellularLocation>
        <location evidence="1">Membrane</location>
        <topology evidence="1">Multi-pass membrane protein</topology>
    </subcellularLocation>
</comment>
<evidence type="ECO:0000256" key="6">
    <source>
        <dbReference type="SAM" id="MobiDB-lite"/>
    </source>
</evidence>
<feature type="transmembrane region" description="Helical" evidence="7">
    <location>
        <begin position="95"/>
        <end position="114"/>
    </location>
</feature>
<keyword evidence="9" id="KW-1185">Reference proteome</keyword>
<feature type="non-terminal residue" evidence="8">
    <location>
        <position position="1"/>
    </location>
</feature>
<evidence type="ECO:0000256" key="2">
    <source>
        <dbReference type="ARBA" id="ARBA00022448"/>
    </source>
</evidence>
<comment type="caution">
    <text evidence="8">The sequence shown here is derived from an EMBL/GenBank/DDBJ whole genome shotgun (WGS) entry which is preliminary data.</text>
</comment>
<protein>
    <recommendedName>
        <fullName evidence="10">EamA domain-containing protein</fullName>
    </recommendedName>
</protein>
<dbReference type="PANTHER" id="PTHR13146:SF0">
    <property type="entry name" value="SOLUTE CARRIER FAMILY 35 MEMBER F6"/>
    <property type="match status" value="1"/>
</dbReference>
<feature type="transmembrane region" description="Helical" evidence="7">
    <location>
        <begin position="220"/>
        <end position="239"/>
    </location>
</feature>
<feature type="transmembrane region" description="Helical" evidence="7">
    <location>
        <begin position="49"/>
        <end position="75"/>
    </location>
</feature>
<evidence type="ECO:0000313" key="8">
    <source>
        <dbReference type="EMBL" id="CAK0868318.1"/>
    </source>
</evidence>
<keyword evidence="2" id="KW-0813">Transport</keyword>
<keyword evidence="5 7" id="KW-0472">Membrane</keyword>
<dbReference type="InterPro" id="IPR037185">
    <property type="entry name" value="EmrE-like"/>
</dbReference>
<feature type="compositionally biased region" description="Basic residues" evidence="6">
    <location>
        <begin position="1"/>
        <end position="13"/>
    </location>
</feature>
<feature type="transmembrane region" description="Helical" evidence="7">
    <location>
        <begin position="183"/>
        <end position="208"/>
    </location>
</feature>
<feature type="transmembrane region" description="Helical" evidence="7">
    <location>
        <begin position="251"/>
        <end position="272"/>
    </location>
</feature>